<evidence type="ECO:0000313" key="3">
    <source>
        <dbReference type="Proteomes" id="UP001165079"/>
    </source>
</evidence>
<dbReference type="Proteomes" id="UP001165079">
    <property type="component" value="Unassembled WGS sequence"/>
</dbReference>
<accession>A0A9W6SIB1</accession>
<evidence type="ECO:0000313" key="2">
    <source>
        <dbReference type="EMBL" id="GLZ77609.1"/>
    </source>
</evidence>
<comment type="caution">
    <text evidence="2">The sequence shown here is derived from an EMBL/GenBank/DDBJ whole genome shotgun (WGS) entry which is preliminary data.</text>
</comment>
<feature type="compositionally biased region" description="Gly residues" evidence="1">
    <location>
        <begin position="47"/>
        <end position="61"/>
    </location>
</feature>
<reference evidence="2" key="1">
    <citation type="submission" date="2023-03" db="EMBL/GenBank/DDBJ databases">
        <title>Actinorhabdospora filicis NBRC 111898.</title>
        <authorList>
            <person name="Ichikawa N."/>
            <person name="Sato H."/>
            <person name="Tonouchi N."/>
        </authorList>
    </citation>
    <scope>NUCLEOTIDE SEQUENCE</scope>
    <source>
        <strain evidence="2">NBRC 111898</strain>
    </source>
</reference>
<proteinExistence type="predicted"/>
<feature type="region of interest" description="Disordered" evidence="1">
    <location>
        <begin position="32"/>
        <end position="80"/>
    </location>
</feature>
<dbReference type="EMBL" id="BSTX01000001">
    <property type="protein sequence ID" value="GLZ77609.1"/>
    <property type="molecule type" value="Genomic_DNA"/>
</dbReference>
<keyword evidence="3" id="KW-1185">Reference proteome</keyword>
<dbReference type="AlphaFoldDB" id="A0A9W6SIB1"/>
<protein>
    <submittedName>
        <fullName evidence="2">Uncharacterized protein</fullName>
    </submittedName>
</protein>
<feature type="compositionally biased region" description="Low complexity" evidence="1">
    <location>
        <begin position="62"/>
        <end position="72"/>
    </location>
</feature>
<gene>
    <name evidence="2" type="ORF">Afil01_24160</name>
</gene>
<evidence type="ECO:0000256" key="1">
    <source>
        <dbReference type="SAM" id="MobiDB-lite"/>
    </source>
</evidence>
<organism evidence="2 3">
    <name type="scientific">Actinorhabdospora filicis</name>
    <dbReference type="NCBI Taxonomy" id="1785913"/>
    <lineage>
        <taxon>Bacteria</taxon>
        <taxon>Bacillati</taxon>
        <taxon>Actinomycetota</taxon>
        <taxon>Actinomycetes</taxon>
        <taxon>Micromonosporales</taxon>
        <taxon>Micromonosporaceae</taxon>
        <taxon>Actinorhabdospora</taxon>
    </lineage>
</organism>
<name>A0A9W6SIB1_9ACTN</name>
<sequence length="80" mass="8015">MRTRAVTMGIFSSSPARTMIRRYLSWCELPRGRDAGGMGSDGTETGTSGGTETGTSGGTGMGAAAEARAARGGPDGCPAE</sequence>